<dbReference type="OrthoDB" id="6270916at2759"/>
<name>A0A232FIQ6_9HYME</name>
<keyword evidence="3" id="KW-1185">Reference proteome</keyword>
<comment type="caution">
    <text evidence="2">The sequence shown here is derived from an EMBL/GenBank/DDBJ whole genome shotgun (WGS) entry which is preliminary data.</text>
</comment>
<organism evidence="2 3">
    <name type="scientific">Trichomalopsis sarcophagae</name>
    <dbReference type="NCBI Taxonomy" id="543379"/>
    <lineage>
        <taxon>Eukaryota</taxon>
        <taxon>Metazoa</taxon>
        <taxon>Ecdysozoa</taxon>
        <taxon>Arthropoda</taxon>
        <taxon>Hexapoda</taxon>
        <taxon>Insecta</taxon>
        <taxon>Pterygota</taxon>
        <taxon>Neoptera</taxon>
        <taxon>Endopterygota</taxon>
        <taxon>Hymenoptera</taxon>
        <taxon>Apocrita</taxon>
        <taxon>Proctotrupomorpha</taxon>
        <taxon>Chalcidoidea</taxon>
        <taxon>Pteromalidae</taxon>
        <taxon>Pteromalinae</taxon>
        <taxon>Trichomalopsis</taxon>
    </lineage>
</organism>
<protein>
    <submittedName>
        <fullName evidence="2">Uncharacterized protein</fullName>
    </submittedName>
</protein>
<accession>A0A232FIQ6</accession>
<dbReference type="EMBL" id="NNAY01000147">
    <property type="protein sequence ID" value="OXU30565.1"/>
    <property type="molecule type" value="Genomic_DNA"/>
</dbReference>
<evidence type="ECO:0000313" key="3">
    <source>
        <dbReference type="Proteomes" id="UP000215335"/>
    </source>
</evidence>
<feature type="compositionally biased region" description="Polar residues" evidence="1">
    <location>
        <begin position="35"/>
        <end position="47"/>
    </location>
</feature>
<dbReference type="AlphaFoldDB" id="A0A232FIQ6"/>
<evidence type="ECO:0000313" key="2">
    <source>
        <dbReference type="EMBL" id="OXU30565.1"/>
    </source>
</evidence>
<reference evidence="2 3" key="1">
    <citation type="journal article" date="2017" name="Curr. Biol.">
        <title>The Evolution of Venom by Co-option of Single-Copy Genes.</title>
        <authorList>
            <person name="Martinson E.O."/>
            <person name="Mrinalini"/>
            <person name="Kelkar Y.D."/>
            <person name="Chang C.H."/>
            <person name="Werren J.H."/>
        </authorList>
    </citation>
    <scope>NUCLEOTIDE SEQUENCE [LARGE SCALE GENOMIC DNA]</scope>
    <source>
        <strain evidence="2 3">Alberta</strain>
        <tissue evidence="2">Whole body</tissue>
    </source>
</reference>
<sequence>MLARATSKAIGEYAKLRHLSPALATPTVKRKDGGCQTSPIFRQNIPHNTREHELPSPPLPPAAKKRKTEGDTQGKTKGSQPQQQQQQQRGVSKPAKGTSESKAIVRPPRPDAIKVKASIGGSSYADILRKVKSAPELKTLGDRVTRIRRTRVGELLLELGRPGTKTPDLMTVVSSTLSGSAEVRLLTHQESITIKDMDESTTALVVAAAIAAKIGPNVMPPDSIKIRGTYSGTLAANIQLPTAAAKKLLQNLMGQLQSSTARRILAVL</sequence>
<proteinExistence type="predicted"/>
<gene>
    <name evidence="2" type="ORF">TSAR_016229</name>
</gene>
<evidence type="ECO:0000256" key="1">
    <source>
        <dbReference type="SAM" id="MobiDB-lite"/>
    </source>
</evidence>
<dbReference type="Proteomes" id="UP000215335">
    <property type="component" value="Unassembled WGS sequence"/>
</dbReference>
<feature type="region of interest" description="Disordered" evidence="1">
    <location>
        <begin position="1"/>
        <end position="111"/>
    </location>
</feature>